<keyword evidence="7" id="KW-1185">Reference proteome</keyword>
<dbReference type="EMBL" id="JBJUIK010000009">
    <property type="protein sequence ID" value="KAL3518800.1"/>
    <property type="molecule type" value="Genomic_DNA"/>
</dbReference>
<dbReference type="InterPro" id="IPR005123">
    <property type="entry name" value="Oxoglu/Fe-dep_dioxygenase_dom"/>
</dbReference>
<evidence type="ECO:0000256" key="3">
    <source>
        <dbReference type="ARBA" id="ARBA00023004"/>
    </source>
</evidence>
<dbReference type="PROSITE" id="PS51471">
    <property type="entry name" value="FE2OG_OXY"/>
    <property type="match status" value="1"/>
</dbReference>
<dbReference type="PANTHER" id="PTHR47991">
    <property type="entry name" value="OXOGLUTARATE/IRON-DEPENDENT DIOXYGENASE"/>
    <property type="match status" value="1"/>
</dbReference>
<comment type="caution">
    <text evidence="6">The sequence shown here is derived from an EMBL/GenBank/DDBJ whole genome shotgun (WGS) entry which is preliminary data.</text>
</comment>
<keyword evidence="2 4" id="KW-0479">Metal-binding</keyword>
<evidence type="ECO:0000259" key="5">
    <source>
        <dbReference type="PROSITE" id="PS51471"/>
    </source>
</evidence>
<keyword evidence="4" id="KW-0560">Oxidoreductase</keyword>
<evidence type="ECO:0000313" key="7">
    <source>
        <dbReference type="Proteomes" id="UP001630127"/>
    </source>
</evidence>
<feature type="domain" description="Fe2OG dioxygenase" evidence="5">
    <location>
        <begin position="139"/>
        <end position="237"/>
    </location>
</feature>
<dbReference type="GO" id="GO:0016706">
    <property type="term" value="F:2-oxoglutarate-dependent dioxygenase activity"/>
    <property type="evidence" value="ECO:0007669"/>
    <property type="project" value="UniProtKB-ARBA"/>
</dbReference>
<dbReference type="AlphaFoldDB" id="A0ABD2ZKE8"/>
<keyword evidence="3 4" id="KW-0408">Iron</keyword>
<dbReference type="GO" id="GO:0009805">
    <property type="term" value="P:coumarin biosynthetic process"/>
    <property type="evidence" value="ECO:0007669"/>
    <property type="project" value="UniProtKB-ARBA"/>
</dbReference>
<dbReference type="Pfam" id="PF03171">
    <property type="entry name" value="2OG-FeII_Oxy"/>
    <property type="match status" value="1"/>
</dbReference>
<accession>A0ABD2ZKE8</accession>
<dbReference type="InterPro" id="IPR026992">
    <property type="entry name" value="DIOX_N"/>
</dbReference>
<name>A0ABD2ZKE8_9GENT</name>
<evidence type="ECO:0000313" key="6">
    <source>
        <dbReference type="EMBL" id="KAL3518800.1"/>
    </source>
</evidence>
<sequence length="292" mass="32397">MASLLSSWSFNLQSLPATYVVPAEKRPGKPAPISKDIQVIDLGNLNRGDLVQKIIQASQEFGLFQVINHGVPEMLMIDTDNIGKEFFSMATEENETLSSADDAQKGWKLYTSSGSYIAQDFKYWKDTLEHSVILLRLASKLGLIIQQDIACPDPSSALGVGGHYDGNLITILQQDVYGLQLFKDGQWLGVEPLSNAFVINIAFALEVISNGTLKSAMHRVVTNSDYSRTSLASFVNFPFDKIIEPAKSVVSPSNPPVFRGFQFKEFFEVLFSKNSNMEATFEYFKINSQASK</sequence>
<protein>
    <recommendedName>
        <fullName evidence="5">Fe2OG dioxygenase domain-containing protein</fullName>
    </recommendedName>
</protein>
<dbReference type="InterPro" id="IPR044861">
    <property type="entry name" value="IPNS-like_FE2OG_OXY"/>
</dbReference>
<evidence type="ECO:0000256" key="2">
    <source>
        <dbReference type="ARBA" id="ARBA00022723"/>
    </source>
</evidence>
<reference evidence="6 7" key="1">
    <citation type="submission" date="2024-11" db="EMBL/GenBank/DDBJ databases">
        <title>A near-complete genome assembly of Cinchona calisaya.</title>
        <authorList>
            <person name="Lian D.C."/>
            <person name="Zhao X.W."/>
            <person name="Wei L."/>
        </authorList>
    </citation>
    <scope>NUCLEOTIDE SEQUENCE [LARGE SCALE GENOMIC DNA]</scope>
    <source>
        <tissue evidence="6">Nenye</tissue>
    </source>
</reference>
<organism evidence="6 7">
    <name type="scientific">Cinchona calisaya</name>
    <dbReference type="NCBI Taxonomy" id="153742"/>
    <lineage>
        <taxon>Eukaryota</taxon>
        <taxon>Viridiplantae</taxon>
        <taxon>Streptophyta</taxon>
        <taxon>Embryophyta</taxon>
        <taxon>Tracheophyta</taxon>
        <taxon>Spermatophyta</taxon>
        <taxon>Magnoliopsida</taxon>
        <taxon>eudicotyledons</taxon>
        <taxon>Gunneridae</taxon>
        <taxon>Pentapetalae</taxon>
        <taxon>asterids</taxon>
        <taxon>lamiids</taxon>
        <taxon>Gentianales</taxon>
        <taxon>Rubiaceae</taxon>
        <taxon>Cinchonoideae</taxon>
        <taxon>Cinchoneae</taxon>
        <taxon>Cinchona</taxon>
    </lineage>
</organism>
<dbReference type="SUPFAM" id="SSF51197">
    <property type="entry name" value="Clavaminate synthase-like"/>
    <property type="match status" value="1"/>
</dbReference>
<dbReference type="InterPro" id="IPR050295">
    <property type="entry name" value="Plant_2OG-oxidoreductases"/>
</dbReference>
<evidence type="ECO:0000256" key="4">
    <source>
        <dbReference type="RuleBase" id="RU003682"/>
    </source>
</evidence>
<gene>
    <name evidence="6" type="ORF">ACH5RR_021389</name>
</gene>
<evidence type="ECO:0000256" key="1">
    <source>
        <dbReference type="ARBA" id="ARBA00008056"/>
    </source>
</evidence>
<dbReference type="GO" id="GO:0002238">
    <property type="term" value="P:response to molecule of fungal origin"/>
    <property type="evidence" value="ECO:0007669"/>
    <property type="project" value="UniProtKB-ARBA"/>
</dbReference>
<dbReference type="InterPro" id="IPR027443">
    <property type="entry name" value="IPNS-like_sf"/>
</dbReference>
<comment type="similarity">
    <text evidence="1 4">Belongs to the iron/ascorbate-dependent oxidoreductase family.</text>
</comment>
<dbReference type="Gene3D" id="2.60.120.330">
    <property type="entry name" value="B-lactam Antibiotic, Isopenicillin N Synthase, Chain"/>
    <property type="match status" value="2"/>
</dbReference>
<dbReference type="Pfam" id="PF14226">
    <property type="entry name" value="DIOX_N"/>
    <property type="match status" value="1"/>
</dbReference>
<dbReference type="Proteomes" id="UP001630127">
    <property type="component" value="Unassembled WGS sequence"/>
</dbReference>
<dbReference type="GO" id="GO:0046872">
    <property type="term" value="F:metal ion binding"/>
    <property type="evidence" value="ECO:0007669"/>
    <property type="project" value="UniProtKB-KW"/>
</dbReference>
<proteinExistence type="inferred from homology"/>